<reference evidence="3" key="2">
    <citation type="journal article" date="2021" name="PeerJ">
        <title>Extensive microbial diversity within the chicken gut microbiome revealed by metagenomics and culture.</title>
        <authorList>
            <person name="Gilroy R."/>
            <person name="Ravi A."/>
            <person name="Getino M."/>
            <person name="Pursley I."/>
            <person name="Horton D.L."/>
            <person name="Alikhan N.F."/>
            <person name="Baker D."/>
            <person name="Gharbi K."/>
            <person name="Hall N."/>
            <person name="Watson M."/>
            <person name="Adriaenssens E.M."/>
            <person name="Foster-Nyarko E."/>
            <person name="Jarju S."/>
            <person name="Secka A."/>
            <person name="Antonio M."/>
            <person name="Oren A."/>
            <person name="Chaudhuri R.R."/>
            <person name="La Ragione R."/>
            <person name="Hildebrand F."/>
            <person name="Pallen M.J."/>
        </authorList>
    </citation>
    <scope>NUCLEOTIDE SEQUENCE</scope>
    <source>
        <strain evidence="3">21143</strain>
    </source>
</reference>
<sequence length="1093" mass="121754">MSAIVLALCIVMIALSGCDVTKNRCPGNVRDVAAGFADPQDSTRTKVWWFHGETETTREGITADLEAYRRAGVGGVVYYDQVHNKKTPGAFEAMSSEWWDMLIFSAREAERLGLTFECHVSNGYVAGGPWVTPDMGMQRLASTDTSVVGGRRVELKLPLPKSSYYKDVAVLAFPVQPSWNDDSRRTVPQISSNVPTIDVDAVFAPGKNLTRIPSQNKGESVYIELDFGRDFTARSITYQVAPRGKATTSATNVPGAPGDVFVGTGYQVLPPLGQLEISDDGVHYKPVCDLQPVYKAHSSWRQKTVAFPAVTARYFRLNLHDWQTPDKPRLDMQLGDVRLSSRACVDRWEEKAGLYSEYIDPDCTPAYTSLEVIDPSAIVDITRYFDEEGILRWDVPDGTWAVLRFSHVPTGSKTKHGRPNLMGLECDKMSAAAAELQWNHYFGAIADTLARHEIVLQGMAMDSHEAGSQNWTPGFEQEFSRRRGYDMTKYLPVMAGYVVGSTQESDGFLYDVRRTIADLIADNYYATFDRLCRERGLDFTAQATGNALCIVADPIQAKGRVSKPQGEFWAIHPDGNYDIKESSSAAHLYGKSIASGEAFTDAQFSHSLAYIKSLADYAYCFGINEFVVCASAYQPWTDRIPGSTGGGRHYCLNRNNTFWEYSRGFWDYQSRSAYVMRQGRPVIDLAVYLGENAPVKILTYRLPDIPSGYDFDAFTSDALFSRMEARNGKVVLPDGMSYRMVVLPRNGEMTLAALKKIASFVKAGVPVYGPRPVGSPTREDMGTETEYRKWVAVLWGDEDSPEGVHRYGKGSVYWGMPLTDAITAAGLIPDLAMEKGDVKSDKLYFAHRRLADADVYFLDNHTDVALADTFTFRSVRRAAELWNPVDGRRYALSPVSTDSVSMSLALRMFPRESYFIVLSDRPDTLPFVMWAGSGREEAVSGSWDVYFAPEWGGPGHVTFHELADWTAHTDPRIKYYSGTAIYRNRFSVHRNMPEEKVFLKLSLLGAAARIVVNGVETDTVWCSPWEADLTEVVREGDNEVEIHVVNSLMNRMIGDASLPADQRVTYAYPEIAEPEDALVPSGLVGVSLLYRNE</sequence>
<name>A0A9D1GE27_9BACT</name>
<dbReference type="SUPFAM" id="SSF49785">
    <property type="entry name" value="Galactose-binding domain-like"/>
    <property type="match status" value="2"/>
</dbReference>
<dbReference type="Gene3D" id="2.60.120.260">
    <property type="entry name" value="Galactose-binding domain-like"/>
    <property type="match status" value="2"/>
</dbReference>
<dbReference type="EMBL" id="DVKT01000031">
    <property type="protein sequence ID" value="HIT39141.1"/>
    <property type="molecule type" value="Genomic_DNA"/>
</dbReference>
<gene>
    <name evidence="3" type="ORF">IAD06_03770</name>
</gene>
<evidence type="ECO:0000313" key="3">
    <source>
        <dbReference type="EMBL" id="HIT39141.1"/>
    </source>
</evidence>
<dbReference type="PANTHER" id="PTHR43817">
    <property type="entry name" value="GLYCOSYL HYDROLASE"/>
    <property type="match status" value="1"/>
</dbReference>
<dbReference type="InterPro" id="IPR008979">
    <property type="entry name" value="Galactose-bd-like_sf"/>
</dbReference>
<evidence type="ECO:0000256" key="2">
    <source>
        <dbReference type="ARBA" id="ARBA00022801"/>
    </source>
</evidence>
<dbReference type="GO" id="GO:0016787">
    <property type="term" value="F:hydrolase activity"/>
    <property type="evidence" value="ECO:0007669"/>
    <property type="project" value="UniProtKB-KW"/>
</dbReference>
<keyword evidence="2 3" id="KW-0378">Hydrolase</keyword>
<dbReference type="AlphaFoldDB" id="A0A9D1GE27"/>
<dbReference type="NCBIfam" id="NF045579">
    <property type="entry name" value="rhamnoside_JR"/>
    <property type="match status" value="1"/>
</dbReference>
<organism evidence="3 4">
    <name type="scientific">Candidatus Caccoplasma intestinavium</name>
    <dbReference type="NCBI Taxonomy" id="2840716"/>
    <lineage>
        <taxon>Bacteria</taxon>
        <taxon>Pseudomonadati</taxon>
        <taxon>Bacteroidota</taxon>
        <taxon>Bacteroidia</taxon>
        <taxon>Bacteroidales</taxon>
        <taxon>Bacteroidaceae</taxon>
        <taxon>Bacteroidaceae incertae sedis</taxon>
        <taxon>Candidatus Caccoplasma</taxon>
    </lineage>
</organism>
<dbReference type="Pfam" id="PF17132">
    <property type="entry name" value="Glyco_hydro_106"/>
    <property type="match status" value="1"/>
</dbReference>
<evidence type="ECO:0000313" key="4">
    <source>
        <dbReference type="Proteomes" id="UP000886722"/>
    </source>
</evidence>
<reference evidence="3" key="1">
    <citation type="submission" date="2020-10" db="EMBL/GenBank/DDBJ databases">
        <authorList>
            <person name="Gilroy R."/>
        </authorList>
    </citation>
    <scope>NUCLEOTIDE SEQUENCE</scope>
    <source>
        <strain evidence="3">21143</strain>
    </source>
</reference>
<keyword evidence="1" id="KW-0732">Signal</keyword>
<comment type="caution">
    <text evidence="3">The sequence shown here is derived from an EMBL/GenBank/DDBJ whole genome shotgun (WGS) entry which is preliminary data.</text>
</comment>
<dbReference type="CDD" id="cd03143">
    <property type="entry name" value="A4_beta-galactosidase_middle_domain"/>
    <property type="match status" value="1"/>
</dbReference>
<evidence type="ECO:0000256" key="1">
    <source>
        <dbReference type="ARBA" id="ARBA00022729"/>
    </source>
</evidence>
<dbReference type="PANTHER" id="PTHR43817:SF1">
    <property type="entry name" value="HYDROLASE, FAMILY 43, PUTATIVE (AFU_ORTHOLOGUE AFUA_3G01660)-RELATED"/>
    <property type="match status" value="1"/>
</dbReference>
<dbReference type="Proteomes" id="UP000886722">
    <property type="component" value="Unassembled WGS sequence"/>
</dbReference>
<proteinExistence type="predicted"/>
<protein>
    <submittedName>
        <fullName evidence="3">Glycosyl hydrolase family 2</fullName>
    </submittedName>
</protein>
<accession>A0A9D1GE27</accession>